<feature type="domain" description="CarD-like/TRCF RNAP-interacting" evidence="1">
    <location>
        <begin position="1"/>
        <end position="111"/>
    </location>
</feature>
<dbReference type="InterPro" id="IPR048792">
    <property type="entry name" value="CarD_C"/>
</dbReference>
<sequence length="166" mass="18876">MFHEGDLIIYSVHGVCRIDEVCVKSLAGVSKSYYELHPLSNETLKISTPVDNASVLMQKLMGPEEAKTLIDSFQAPGIPWIDNNNERHHRYSAIVKTGDRKEIRKVVSTLMRKKQWAELNHKKLGNQDNQLLLGIQNILFNEMAIALNITYEDVMSEVQEKVALNL</sequence>
<dbReference type="EMBL" id="JALPRK010000001">
    <property type="protein sequence ID" value="MCK8485946.1"/>
    <property type="molecule type" value="Genomic_DNA"/>
</dbReference>
<dbReference type="SMART" id="SM01058">
    <property type="entry name" value="CarD_TRCF"/>
    <property type="match status" value="1"/>
</dbReference>
<dbReference type="Proteomes" id="UP001139534">
    <property type="component" value="Unassembled WGS sequence"/>
</dbReference>
<dbReference type="SUPFAM" id="SSF141259">
    <property type="entry name" value="CarD-like"/>
    <property type="match status" value="1"/>
</dbReference>
<dbReference type="PANTHER" id="PTHR38447:SF1">
    <property type="entry name" value="RNA POLYMERASE-BINDING TRANSCRIPTION FACTOR CARD"/>
    <property type="match status" value="1"/>
</dbReference>
<accession>A0A9X2BRS4</accession>
<comment type="caution">
    <text evidence="2">The sequence shown here is derived from an EMBL/GenBank/DDBJ whole genome shotgun (WGS) entry which is preliminary data.</text>
</comment>
<evidence type="ECO:0000259" key="1">
    <source>
        <dbReference type="SMART" id="SM01058"/>
    </source>
</evidence>
<dbReference type="InterPro" id="IPR036101">
    <property type="entry name" value="CarD-like/TRCF_RID_sf"/>
</dbReference>
<dbReference type="InterPro" id="IPR003711">
    <property type="entry name" value="CarD-like/TRCF_RID"/>
</dbReference>
<gene>
    <name evidence="2" type="ORF">M0651_02035</name>
</gene>
<dbReference type="Gene3D" id="2.40.10.170">
    <property type="match status" value="1"/>
</dbReference>
<evidence type="ECO:0000313" key="3">
    <source>
        <dbReference type="Proteomes" id="UP001139534"/>
    </source>
</evidence>
<dbReference type="Pfam" id="PF02559">
    <property type="entry name" value="CarD_TRCF_RID"/>
    <property type="match status" value="1"/>
</dbReference>
<dbReference type="InterPro" id="IPR042215">
    <property type="entry name" value="CarD-like_C"/>
</dbReference>
<dbReference type="GO" id="GO:0009303">
    <property type="term" value="P:rRNA transcription"/>
    <property type="evidence" value="ECO:0007669"/>
    <property type="project" value="TreeGrafter"/>
</dbReference>
<organism evidence="2 3">
    <name type="scientific">Paenibacillus mellifer</name>
    <dbReference type="NCBI Taxonomy" id="2937794"/>
    <lineage>
        <taxon>Bacteria</taxon>
        <taxon>Bacillati</taxon>
        <taxon>Bacillota</taxon>
        <taxon>Bacilli</taxon>
        <taxon>Bacillales</taxon>
        <taxon>Paenibacillaceae</taxon>
        <taxon>Paenibacillus</taxon>
    </lineage>
</organism>
<name>A0A9X2BRS4_9BACL</name>
<keyword evidence="3" id="KW-1185">Reference proteome</keyword>
<reference evidence="2" key="1">
    <citation type="submission" date="2022-04" db="EMBL/GenBank/DDBJ databases">
        <authorList>
            <person name="Seo M.-J."/>
        </authorList>
    </citation>
    <scope>NUCLEOTIDE SEQUENCE</scope>
    <source>
        <strain evidence="2">MBLB2552</strain>
    </source>
</reference>
<dbReference type="AlphaFoldDB" id="A0A9X2BRS4"/>
<evidence type="ECO:0000313" key="2">
    <source>
        <dbReference type="EMBL" id="MCK8485946.1"/>
    </source>
</evidence>
<dbReference type="PANTHER" id="PTHR38447">
    <property type="entry name" value="TRANSCRIPTION FACTOR YDEB-RELATED"/>
    <property type="match status" value="1"/>
</dbReference>
<proteinExistence type="predicted"/>
<protein>
    <submittedName>
        <fullName evidence="2">CarD family transcriptional regulator</fullName>
    </submittedName>
</protein>
<dbReference type="RefSeq" id="WP_248550170.1">
    <property type="nucleotide sequence ID" value="NZ_JALPRK010000001.1"/>
</dbReference>
<dbReference type="InterPro" id="IPR052531">
    <property type="entry name" value="CarD-like_regulator"/>
</dbReference>
<dbReference type="Gene3D" id="1.20.58.1290">
    <property type="entry name" value="CarD-like, C-terminal domain"/>
    <property type="match status" value="1"/>
</dbReference>
<dbReference type="Pfam" id="PF21095">
    <property type="entry name" value="CarD_C"/>
    <property type="match status" value="1"/>
</dbReference>